<protein>
    <submittedName>
        <fullName evidence="2">Putative secreted protein</fullName>
    </submittedName>
</protein>
<sequence>MLRLCSTSALILEKFDLIILTLCFITPHSPAWCIPLAPDAPQQWLRVANSCSYRRRWQDPSDRRDRSVGIH</sequence>
<evidence type="ECO:0000313" key="2">
    <source>
        <dbReference type="EMBL" id="MBW48597.1"/>
    </source>
</evidence>
<feature type="signal peptide" evidence="1">
    <location>
        <begin position="1"/>
        <end position="31"/>
    </location>
</feature>
<keyword evidence="1" id="KW-0732">Signal</keyword>
<name>A0A2M4B6F5_9DIPT</name>
<reference evidence="2" key="1">
    <citation type="submission" date="2018-01" db="EMBL/GenBank/DDBJ databases">
        <title>An insight into the sialome of Amazonian anophelines.</title>
        <authorList>
            <person name="Ribeiro J.M."/>
            <person name="Scarpassa V."/>
            <person name="Calvo E."/>
        </authorList>
    </citation>
    <scope>NUCLEOTIDE SEQUENCE</scope>
    <source>
        <tissue evidence="2">Salivary glands</tissue>
    </source>
</reference>
<proteinExistence type="predicted"/>
<organism evidence="2">
    <name type="scientific">Anopheles triannulatus</name>
    <dbReference type="NCBI Taxonomy" id="58253"/>
    <lineage>
        <taxon>Eukaryota</taxon>
        <taxon>Metazoa</taxon>
        <taxon>Ecdysozoa</taxon>
        <taxon>Arthropoda</taxon>
        <taxon>Hexapoda</taxon>
        <taxon>Insecta</taxon>
        <taxon>Pterygota</taxon>
        <taxon>Neoptera</taxon>
        <taxon>Endopterygota</taxon>
        <taxon>Diptera</taxon>
        <taxon>Nematocera</taxon>
        <taxon>Culicoidea</taxon>
        <taxon>Culicidae</taxon>
        <taxon>Anophelinae</taxon>
        <taxon>Anopheles</taxon>
    </lineage>
</organism>
<dbReference type="AlphaFoldDB" id="A0A2M4B6F5"/>
<accession>A0A2M4B6F5</accession>
<evidence type="ECO:0000256" key="1">
    <source>
        <dbReference type="SAM" id="SignalP"/>
    </source>
</evidence>
<dbReference type="EMBL" id="GGFK01015276">
    <property type="protein sequence ID" value="MBW48597.1"/>
    <property type="molecule type" value="Transcribed_RNA"/>
</dbReference>
<feature type="chain" id="PRO_5014649727" evidence="1">
    <location>
        <begin position="32"/>
        <end position="71"/>
    </location>
</feature>